<name>A0A137PHP8_CONC2</name>
<evidence type="ECO:0000256" key="3">
    <source>
        <dbReference type="ARBA" id="ARBA00006065"/>
    </source>
</evidence>
<evidence type="ECO:0000256" key="8">
    <source>
        <dbReference type="ARBA" id="ARBA00022771"/>
    </source>
</evidence>
<dbReference type="Pfam" id="PF03901">
    <property type="entry name" value="Glyco_transf_22"/>
    <property type="match status" value="1"/>
</dbReference>
<feature type="transmembrane region" description="Helical" evidence="17">
    <location>
        <begin position="115"/>
        <end position="135"/>
    </location>
</feature>
<keyword evidence="6 17" id="KW-0812">Transmembrane</keyword>
<evidence type="ECO:0000256" key="15">
    <source>
        <dbReference type="ARBA" id="ARBA00023315"/>
    </source>
</evidence>
<dbReference type="AlphaFoldDB" id="A0A137PHP8"/>
<dbReference type="EMBL" id="KQ964422">
    <property type="protein sequence ID" value="KXN74534.1"/>
    <property type="molecule type" value="Genomic_DNA"/>
</dbReference>
<keyword evidence="22" id="KW-1185">Reference proteome</keyword>
<dbReference type="Pfam" id="PF13880">
    <property type="entry name" value="Acetyltransf_13"/>
    <property type="match status" value="1"/>
</dbReference>
<feature type="signal peptide" evidence="18">
    <location>
        <begin position="1"/>
        <end position="19"/>
    </location>
</feature>
<feature type="domain" description="N-acetyltransferase ESCO acetyl-transferase" evidence="20">
    <location>
        <begin position="761"/>
        <end position="822"/>
    </location>
</feature>
<evidence type="ECO:0000259" key="19">
    <source>
        <dbReference type="Pfam" id="PF13878"/>
    </source>
</evidence>
<keyword evidence="15" id="KW-0012">Acyltransferase</keyword>
<dbReference type="OrthoDB" id="416834at2759"/>
<proteinExistence type="inferred from homology"/>
<dbReference type="PANTHER" id="PTHR22760">
    <property type="entry name" value="GLYCOSYLTRANSFERASE"/>
    <property type="match status" value="1"/>
</dbReference>
<keyword evidence="18" id="KW-0732">Signal</keyword>
<protein>
    <recommendedName>
        <fullName evidence="17">Mannosyltransferase</fullName>
        <ecNumber evidence="17">2.4.1.-</ecNumber>
    </recommendedName>
</protein>
<evidence type="ECO:0000259" key="20">
    <source>
        <dbReference type="Pfam" id="PF13880"/>
    </source>
</evidence>
<gene>
    <name evidence="21" type="ORF">CONCODRAFT_2337</name>
</gene>
<evidence type="ECO:0000256" key="16">
    <source>
        <dbReference type="ARBA" id="ARBA00024708"/>
    </source>
</evidence>
<feature type="transmembrane region" description="Helical" evidence="17">
    <location>
        <begin position="168"/>
        <end position="198"/>
    </location>
</feature>
<dbReference type="GO" id="GO:0005634">
    <property type="term" value="C:nucleus"/>
    <property type="evidence" value="ECO:0007669"/>
    <property type="project" value="UniProtKB-SubCell"/>
</dbReference>
<reference evidence="21 22" key="1">
    <citation type="journal article" date="2015" name="Genome Biol. Evol.">
        <title>Phylogenomic analyses indicate that early fungi evolved digesting cell walls of algal ancestors of land plants.</title>
        <authorList>
            <person name="Chang Y."/>
            <person name="Wang S."/>
            <person name="Sekimoto S."/>
            <person name="Aerts A.L."/>
            <person name="Choi C."/>
            <person name="Clum A."/>
            <person name="LaButti K.M."/>
            <person name="Lindquist E.A."/>
            <person name="Yee Ngan C."/>
            <person name="Ohm R.A."/>
            <person name="Salamov A.A."/>
            <person name="Grigoriev I.V."/>
            <person name="Spatafora J.W."/>
            <person name="Berbee M.L."/>
        </authorList>
    </citation>
    <scope>NUCLEOTIDE SEQUENCE [LARGE SCALE GENOMIC DNA]</scope>
    <source>
        <strain evidence="21 22">NRRL 28638</strain>
    </source>
</reference>
<organism evidence="21 22">
    <name type="scientific">Conidiobolus coronatus (strain ATCC 28846 / CBS 209.66 / NRRL 28638)</name>
    <name type="common">Delacroixia coronata</name>
    <dbReference type="NCBI Taxonomy" id="796925"/>
    <lineage>
        <taxon>Eukaryota</taxon>
        <taxon>Fungi</taxon>
        <taxon>Fungi incertae sedis</taxon>
        <taxon>Zoopagomycota</taxon>
        <taxon>Entomophthoromycotina</taxon>
        <taxon>Entomophthoromycetes</taxon>
        <taxon>Entomophthorales</taxon>
        <taxon>Ancylistaceae</taxon>
        <taxon>Conidiobolus</taxon>
    </lineage>
</organism>
<dbReference type="GO" id="GO:0000026">
    <property type="term" value="F:alpha-1,2-mannosyltransferase activity"/>
    <property type="evidence" value="ECO:0007669"/>
    <property type="project" value="TreeGrafter"/>
</dbReference>
<evidence type="ECO:0000256" key="18">
    <source>
        <dbReference type="SAM" id="SignalP"/>
    </source>
</evidence>
<evidence type="ECO:0000313" key="21">
    <source>
        <dbReference type="EMBL" id="KXN74534.1"/>
    </source>
</evidence>
<dbReference type="InterPro" id="IPR028009">
    <property type="entry name" value="ESCO_Acetyltransf_dom"/>
</dbReference>
<keyword evidence="10" id="KW-0862">Zinc</keyword>
<feature type="transmembrane region" description="Helical" evidence="17">
    <location>
        <begin position="83"/>
        <end position="103"/>
    </location>
</feature>
<sequence length="833" mass="96271">MKVPKSTWVILLIFRLVTSLLVKNVLIPDEVYQSVEISTTLNGGLGYLTWEWKYHLRSYLLPLIFSKIFSLSAYLGLTEYKLIISRLLMGLILTATDYLTVQLGTKWFGKDIQQYWVLIASVFNFGHFILGYRWLANSFEMFGLLASLYLWPVTPNRITFKSLKFGRLLAGLLIGGLVCILRPTSALIYLYLGVYLLLKCNTLKLKLFVLSFSLILVIVVVSLMVYLDTLYYGEVTFVPLEFLKFNVFKGISSYYGVHNLFWYIYSGLPTLLISWLPLTILGYYSNYKNYYVKFSLKLSAVIIGIFSLLPHKEFRFIYPLLPLQVIISALALQPIIKQYPQHFVQLFLALILTNLLPGIYINQYHHCATLPIMGYLQTQVDNNLVKSIGFLTPCHSTPFYSHLQRDIPMWFLTCNPNLEHNPDYLDSENQFYKDPLGFIDTKFVQAPTKHITKMEAGEDFEYYWPNYLVVFDHLLNLEVNESKFEDYLKGLGYEKDKVFWNSHFSEPRRAGDLVVLKSKNLKFGKINKNNNLNEENSPNLMNNNNTKIIKSKLEEKDKNLTQKTLLNYFLTSEQSIKNLVKNSNSNEENAQKLSSTLQQSPKLEQYQLDLNTYKSPQILTTCTTCSMNYIKVDPSDIKLHSKYHKLTVNNALKFPKSRRKGIEIELDSALINNNEVKIISINYWLLKGQQLNKIKELIELIGEETGKVDDNENRMNKSKIYLLLTSTKREILGFIIAEAIKSSYEIIYKSNKFTTSTQRKKSIVGIHRMWTNPSARSQGICSKLINYVRNSFCLRAVDKEFVAFYEPTEAGLRAAKKFFDSDVIFSYSDSDIA</sequence>
<dbReference type="Proteomes" id="UP000070444">
    <property type="component" value="Unassembled WGS sequence"/>
</dbReference>
<comment type="similarity">
    <text evidence="3">Belongs to the glycosyltransferase 22 family. PIGB subfamily.</text>
</comment>
<feature type="transmembrane region" description="Helical" evidence="17">
    <location>
        <begin position="59"/>
        <end position="77"/>
    </location>
</feature>
<keyword evidence="13" id="KW-0539">Nucleus</keyword>
<dbReference type="EC" id="2.4.1.-" evidence="17"/>
<evidence type="ECO:0000256" key="7">
    <source>
        <dbReference type="ARBA" id="ARBA00022723"/>
    </source>
</evidence>
<keyword evidence="12 17" id="KW-0472">Membrane</keyword>
<feature type="transmembrane region" description="Helical" evidence="17">
    <location>
        <begin position="316"/>
        <end position="336"/>
    </location>
</feature>
<keyword evidence="7" id="KW-0479">Metal-binding</keyword>
<keyword evidence="4 17" id="KW-0328">Glycosyltransferase</keyword>
<feature type="transmembrane region" description="Helical" evidence="17">
    <location>
        <begin position="343"/>
        <end position="361"/>
    </location>
</feature>
<evidence type="ECO:0000256" key="9">
    <source>
        <dbReference type="ARBA" id="ARBA00022824"/>
    </source>
</evidence>
<dbReference type="GO" id="GO:0016746">
    <property type="term" value="F:acyltransferase activity"/>
    <property type="evidence" value="ECO:0007669"/>
    <property type="project" value="UniProtKB-KW"/>
</dbReference>
<accession>A0A137PHP8</accession>
<dbReference type="GO" id="GO:0006506">
    <property type="term" value="P:GPI anchor biosynthetic process"/>
    <property type="evidence" value="ECO:0007669"/>
    <property type="project" value="TreeGrafter"/>
</dbReference>
<feature type="chain" id="PRO_5007294905" description="Mannosyltransferase" evidence="18">
    <location>
        <begin position="20"/>
        <end position="833"/>
    </location>
</feature>
<evidence type="ECO:0000313" key="22">
    <source>
        <dbReference type="Proteomes" id="UP000070444"/>
    </source>
</evidence>
<comment type="function">
    <text evidence="16">Mannosyltransferase involved in glycosylphosphatidylinositol-anchor biosynthesis. Transfers the third mannose to Man2-GlcN-acyl-PI during GPI precursor assembly.</text>
</comment>
<evidence type="ECO:0000256" key="10">
    <source>
        <dbReference type="ARBA" id="ARBA00022833"/>
    </source>
</evidence>
<evidence type="ECO:0000256" key="17">
    <source>
        <dbReference type="RuleBase" id="RU363075"/>
    </source>
</evidence>
<feature type="transmembrane region" description="Helical" evidence="17">
    <location>
        <begin position="205"/>
        <end position="227"/>
    </location>
</feature>
<evidence type="ECO:0000256" key="11">
    <source>
        <dbReference type="ARBA" id="ARBA00022989"/>
    </source>
</evidence>
<dbReference type="PANTHER" id="PTHR22760:SF4">
    <property type="entry name" value="GPI MANNOSYLTRANSFERASE 3"/>
    <property type="match status" value="1"/>
</dbReference>
<keyword evidence="8" id="KW-0863">Zinc-finger</keyword>
<keyword evidence="14" id="KW-0131">Cell cycle</keyword>
<dbReference type="Gene3D" id="3.40.630.30">
    <property type="match status" value="1"/>
</dbReference>
<dbReference type="GO" id="GO:0005789">
    <property type="term" value="C:endoplasmic reticulum membrane"/>
    <property type="evidence" value="ECO:0007669"/>
    <property type="project" value="UniProtKB-SubCell"/>
</dbReference>
<feature type="transmembrane region" description="Helical" evidence="17">
    <location>
        <begin position="291"/>
        <end position="310"/>
    </location>
</feature>
<evidence type="ECO:0000256" key="5">
    <source>
        <dbReference type="ARBA" id="ARBA00022679"/>
    </source>
</evidence>
<evidence type="ECO:0000256" key="12">
    <source>
        <dbReference type="ARBA" id="ARBA00023136"/>
    </source>
</evidence>
<evidence type="ECO:0000256" key="4">
    <source>
        <dbReference type="ARBA" id="ARBA00022676"/>
    </source>
</evidence>
<evidence type="ECO:0000256" key="2">
    <source>
        <dbReference type="ARBA" id="ARBA00004477"/>
    </source>
</evidence>
<dbReference type="InterPro" id="IPR005599">
    <property type="entry name" value="GPI_mannosylTrfase"/>
</dbReference>
<dbReference type="STRING" id="796925.A0A137PHP8"/>
<evidence type="ECO:0000256" key="14">
    <source>
        <dbReference type="ARBA" id="ARBA00023306"/>
    </source>
</evidence>
<evidence type="ECO:0000256" key="6">
    <source>
        <dbReference type="ARBA" id="ARBA00022692"/>
    </source>
</evidence>
<keyword evidence="5 21" id="KW-0808">Transferase</keyword>
<comment type="subcellular location">
    <subcellularLocation>
        <location evidence="2 17">Endoplasmic reticulum membrane</location>
        <topology evidence="2 17">Multi-pass membrane protein</topology>
    </subcellularLocation>
    <subcellularLocation>
        <location evidence="1">Nucleus</location>
    </subcellularLocation>
</comment>
<dbReference type="InterPro" id="IPR028005">
    <property type="entry name" value="AcTrfase_ESCO_Znf_dom"/>
</dbReference>
<dbReference type="Pfam" id="PF13878">
    <property type="entry name" value="zf-C2H2_3"/>
    <property type="match status" value="1"/>
</dbReference>
<dbReference type="GO" id="GO:0008270">
    <property type="term" value="F:zinc ion binding"/>
    <property type="evidence" value="ECO:0007669"/>
    <property type="project" value="UniProtKB-KW"/>
</dbReference>
<keyword evidence="11 17" id="KW-1133">Transmembrane helix</keyword>
<evidence type="ECO:0000256" key="13">
    <source>
        <dbReference type="ARBA" id="ARBA00023242"/>
    </source>
</evidence>
<feature type="transmembrane region" description="Helical" evidence="17">
    <location>
        <begin position="262"/>
        <end position="284"/>
    </location>
</feature>
<evidence type="ECO:0000256" key="1">
    <source>
        <dbReference type="ARBA" id="ARBA00004123"/>
    </source>
</evidence>
<feature type="domain" description="N-acetyltransferase ESCO zinc-finger" evidence="19">
    <location>
        <begin position="605"/>
        <end position="645"/>
    </location>
</feature>
<keyword evidence="9 17" id="KW-0256">Endoplasmic reticulum</keyword>